<sequence length="207" mass="23610">MFLSSCSILFPEGITFNPANYNYNYLTFNKRLDYNNESYLLFPTSFGDSDFNNNANLNYVVDFFKEKLGNKISLKKDYKDDNGKLIIPFISGYNITDEEILFLKENTDLKYLILSKILYLKNLKDVSFPGNSKGRLNDSKSGAMSFIKIVDIKSNTVLLEMNCVGEVSVSENRDLATGEGKLQPKAIYKDSYSLGEKTMKKLLKKIK</sequence>
<reference evidence="1 2" key="1">
    <citation type="submission" date="2016-11" db="EMBL/GenBank/DDBJ databases">
        <title>Trade-off between light-utilization and light-protection in marine flavobacteria.</title>
        <authorList>
            <person name="Kumagai Y."/>
        </authorList>
    </citation>
    <scope>NUCLEOTIDE SEQUENCE [LARGE SCALE GENOMIC DNA]</scope>
    <source>
        <strain evidence="1 2">ATCC 700397</strain>
    </source>
</reference>
<evidence type="ECO:0000313" key="2">
    <source>
        <dbReference type="Proteomes" id="UP000239522"/>
    </source>
</evidence>
<protein>
    <submittedName>
        <fullName evidence="1">Uncharacterized protein</fullName>
    </submittedName>
</protein>
<dbReference type="EMBL" id="MQUA01000013">
    <property type="protein sequence ID" value="PQB07429.1"/>
    <property type="molecule type" value="Genomic_DNA"/>
</dbReference>
<comment type="caution">
    <text evidence="1">The sequence shown here is derived from an EMBL/GenBank/DDBJ whole genome shotgun (WGS) entry which is preliminary data.</text>
</comment>
<keyword evidence="2" id="KW-1185">Reference proteome</keyword>
<gene>
    <name evidence="1" type="ORF">BST83_09840</name>
</gene>
<dbReference type="AlphaFoldDB" id="A0A2S7KXP4"/>
<accession>A0A2S7KXP4</accession>
<dbReference type="Proteomes" id="UP000239522">
    <property type="component" value="Unassembled WGS sequence"/>
</dbReference>
<evidence type="ECO:0000313" key="1">
    <source>
        <dbReference type="EMBL" id="PQB07429.1"/>
    </source>
</evidence>
<name>A0A2S7KXP4_9FLAO</name>
<proteinExistence type="predicted"/>
<organism evidence="1 2">
    <name type="scientific">Polaribacter filamentus</name>
    <dbReference type="NCBI Taxonomy" id="53483"/>
    <lineage>
        <taxon>Bacteria</taxon>
        <taxon>Pseudomonadati</taxon>
        <taxon>Bacteroidota</taxon>
        <taxon>Flavobacteriia</taxon>
        <taxon>Flavobacteriales</taxon>
        <taxon>Flavobacteriaceae</taxon>
    </lineage>
</organism>